<dbReference type="AlphaFoldDB" id="A0A1M5V1B6"/>
<gene>
    <name evidence="1" type="ORF">SAMN05444388_11591</name>
</gene>
<accession>A0A1M5V1B6</accession>
<sequence length="45" mass="5229">MFLSYKLIYGDKVVLVLLNFQKSLINIKISSNNTVKQRLNAQIIF</sequence>
<organism evidence="1 2">
    <name type="scientific">Flavobacterium johnsoniae</name>
    <name type="common">Cytophaga johnsonae</name>
    <dbReference type="NCBI Taxonomy" id="986"/>
    <lineage>
        <taxon>Bacteria</taxon>
        <taxon>Pseudomonadati</taxon>
        <taxon>Bacteroidota</taxon>
        <taxon>Flavobacteriia</taxon>
        <taxon>Flavobacteriales</taxon>
        <taxon>Flavobacteriaceae</taxon>
        <taxon>Flavobacterium</taxon>
    </lineage>
</organism>
<dbReference type="EMBL" id="FQWH01000015">
    <property type="protein sequence ID" value="SHH69097.1"/>
    <property type="molecule type" value="Genomic_DNA"/>
</dbReference>
<evidence type="ECO:0000313" key="1">
    <source>
        <dbReference type="EMBL" id="SHH69097.1"/>
    </source>
</evidence>
<evidence type="ECO:0000313" key="2">
    <source>
        <dbReference type="Proteomes" id="UP000184112"/>
    </source>
</evidence>
<reference evidence="1 2" key="1">
    <citation type="submission" date="2016-11" db="EMBL/GenBank/DDBJ databases">
        <authorList>
            <person name="Jaros S."/>
            <person name="Januszkiewicz K."/>
            <person name="Wedrychowicz H."/>
        </authorList>
    </citation>
    <scope>NUCLEOTIDE SEQUENCE [LARGE SCALE GENOMIC DNA]</scope>
    <source>
        <strain evidence="1 2">DSM 6792</strain>
    </source>
</reference>
<name>A0A1M5V1B6_FLAJO</name>
<protein>
    <submittedName>
        <fullName evidence="1">Uncharacterized protein</fullName>
    </submittedName>
</protein>
<dbReference type="Proteomes" id="UP000184112">
    <property type="component" value="Unassembled WGS sequence"/>
</dbReference>
<proteinExistence type="predicted"/>